<dbReference type="InterPro" id="IPR029493">
    <property type="entry name" value="RecD2-like_HHH"/>
</dbReference>
<dbReference type="GO" id="GO:0016787">
    <property type="term" value="F:hydrolase activity"/>
    <property type="evidence" value="ECO:0007669"/>
    <property type="project" value="UniProtKB-KW"/>
</dbReference>
<keyword evidence="3" id="KW-0238">DNA-binding</keyword>
<dbReference type="Pfam" id="PF13538">
    <property type="entry name" value="UvrD_C_2"/>
    <property type="match status" value="1"/>
</dbReference>
<dbReference type="Gene3D" id="1.10.10.2220">
    <property type="match status" value="1"/>
</dbReference>
<keyword evidence="3" id="KW-0378">Hydrolase</keyword>
<dbReference type="GO" id="GO:0006281">
    <property type="term" value="P:DNA repair"/>
    <property type="evidence" value="ECO:0007669"/>
    <property type="project" value="InterPro"/>
</dbReference>
<dbReference type="CDD" id="cd17933">
    <property type="entry name" value="DEXSc_RecD-like"/>
    <property type="match status" value="1"/>
</dbReference>
<protein>
    <recommendedName>
        <fullName evidence="3">ATP-dependent RecD2 DNA helicase</fullName>
        <ecNumber evidence="3">5.6.2.3</ecNumber>
    </recommendedName>
    <alternativeName>
        <fullName evidence="3">DNA 5'-3' helicase subunit RecD2</fullName>
    </alternativeName>
</protein>
<dbReference type="InterPro" id="IPR010994">
    <property type="entry name" value="RuvA_2-like"/>
</dbReference>
<name>A0A6I6ENY8_9CLOT</name>
<dbReference type="Gene3D" id="3.40.50.300">
    <property type="entry name" value="P-loop containing nucleotide triphosphate hydrolases"/>
    <property type="match status" value="2"/>
</dbReference>
<dbReference type="InterPro" id="IPR041451">
    <property type="entry name" value="RecD2_SH13"/>
</dbReference>
<feature type="domain" description="Helix-hairpin-helix DNA-binding motif class 1" evidence="4">
    <location>
        <begin position="81"/>
        <end position="102"/>
    </location>
</feature>
<dbReference type="Pfam" id="PF13245">
    <property type="entry name" value="AAA_19"/>
    <property type="match status" value="1"/>
</dbReference>
<dbReference type="Pfam" id="PF14520">
    <property type="entry name" value="HHH_5"/>
    <property type="match status" value="1"/>
</dbReference>
<gene>
    <name evidence="3" type="primary">recD2</name>
    <name evidence="6" type="ORF">GOM49_02495</name>
</gene>
<keyword evidence="3" id="KW-0413">Isomerase</keyword>
<dbReference type="InterPro" id="IPR003583">
    <property type="entry name" value="Hlx-hairpin-Hlx_DNA-bd_motif"/>
</dbReference>
<sequence length="749" mass="85007">MTEIQGRVEDIVFKNEDNGYVVAHIKDRRQKITITGCMPFITEGQNLKVQGEWFKHPHFGQQFKVTSCEEVVPNSLEGIEKYLSSGVISGIGPVTAKKIVEHFGDKTLEVLDENIERLKEIEGIGSKKVETISKSYSKQREIRNIMIFLQAYGVTVKQCVKIHKKYGANSIKIVKENPYTLTDDISGIGFKTADKIARSLGIESNSPFRIQCGIRYIVNQFCGMGNTYMPLEKLLKESEEILGVSEDEIINNIQESMLNGKLRVETINSKEAVFTMPYYYCELSVTSKILTLTTSSYDDIKIDIESEIKKFEKDNNIKFASTQIEAIKGAFGNGIEIITGGPGTGKTTIIKCITEVFENASMTVFMAAPTGRAAKRMSEATGRESKTIHRLLEMGFSDEEDMDFLRSEESPLQCDVLIIDEASMIDILLMNNLLKAIPMGTRLIIVGDADQLPSVGPGNVLRDLIESKCVKVVRLKDIFRQAEESMIVVNAHKINNGEMPILNKKNKDFYFLNCEEQEKILDTLVELMNERLPKFNKNWNNIRDIQILSPMRRGLLGIEGLNKKLQEILNPKDKSKGEKEFKEITFRLGDKVMQTKNNYNLKWIRVDGDGEPEGLGVFNGDIGYIWEVDEEKIAVVFDEERKVIYDNMYLDELELAYAMTVHKSQGSEFPVVIMPMFMGPPLLMNRNLFYTGITRAKQMVVLVGFPKAVNFMINNNKSFDRYSALKWRILNILEGDIVNHEDLFQGDEE</sequence>
<dbReference type="GO" id="GO:0003677">
    <property type="term" value="F:DNA binding"/>
    <property type="evidence" value="ECO:0007669"/>
    <property type="project" value="UniProtKB-UniRule"/>
</dbReference>
<accession>A0A6I6ENY8</accession>
<dbReference type="Gene3D" id="2.30.30.940">
    <property type="match status" value="1"/>
</dbReference>
<dbReference type="Proteomes" id="UP000422764">
    <property type="component" value="Chromosome"/>
</dbReference>
<dbReference type="SUPFAM" id="SSF47781">
    <property type="entry name" value="RuvA domain 2-like"/>
    <property type="match status" value="1"/>
</dbReference>
<dbReference type="GO" id="GO:0005524">
    <property type="term" value="F:ATP binding"/>
    <property type="evidence" value="ECO:0007669"/>
    <property type="project" value="UniProtKB-UniRule"/>
</dbReference>
<dbReference type="GO" id="GO:0017116">
    <property type="term" value="F:single-stranded DNA helicase activity"/>
    <property type="evidence" value="ECO:0007669"/>
    <property type="project" value="TreeGrafter"/>
</dbReference>
<keyword evidence="3 6" id="KW-0347">Helicase</keyword>
<organism evidence="6 7">
    <name type="scientific">Clostridium bovifaecis</name>
    <dbReference type="NCBI Taxonomy" id="2184719"/>
    <lineage>
        <taxon>Bacteria</taxon>
        <taxon>Bacillati</taxon>
        <taxon>Bacillota</taxon>
        <taxon>Clostridia</taxon>
        <taxon>Eubacteriales</taxon>
        <taxon>Clostridiaceae</taxon>
        <taxon>Clostridium</taxon>
    </lineage>
</organism>
<evidence type="ECO:0000259" key="4">
    <source>
        <dbReference type="SMART" id="SM00278"/>
    </source>
</evidence>
<dbReference type="GO" id="GO:0009338">
    <property type="term" value="C:exodeoxyribonuclease V complex"/>
    <property type="evidence" value="ECO:0007669"/>
    <property type="project" value="TreeGrafter"/>
</dbReference>
<dbReference type="Gene3D" id="1.10.150.20">
    <property type="entry name" value="5' to 3' exonuclease, C-terminal subdomain"/>
    <property type="match status" value="1"/>
</dbReference>
<dbReference type="AlphaFoldDB" id="A0A6I6ENY8"/>
<dbReference type="SMART" id="SM00278">
    <property type="entry name" value="HhH1"/>
    <property type="match status" value="3"/>
</dbReference>
<feature type="domain" description="Helix-hairpin-helix DNA-binding motif class 1" evidence="4">
    <location>
        <begin position="116"/>
        <end position="135"/>
    </location>
</feature>
<dbReference type="InterPro" id="IPR050534">
    <property type="entry name" value="Coronavir_polyprotein_1ab"/>
</dbReference>
<evidence type="ECO:0000259" key="5">
    <source>
        <dbReference type="SMART" id="SM00382"/>
    </source>
</evidence>
<keyword evidence="1 3" id="KW-0547">Nucleotide-binding</keyword>
<evidence type="ECO:0000313" key="6">
    <source>
        <dbReference type="EMBL" id="QGU94153.1"/>
    </source>
</evidence>
<keyword evidence="7" id="KW-1185">Reference proteome</keyword>
<comment type="function">
    <text evidence="3">DNA-dependent ATPase and ATP-dependent 5'-3' DNA helicase. Has no activity on blunt DNA or DNA with 3'-overhangs, requires at least 10 bases of 5'-ssDNA for helicase activity.</text>
</comment>
<dbReference type="InterPro" id="IPR027785">
    <property type="entry name" value="UvrD-like_helicase_C"/>
</dbReference>
<feature type="domain" description="AAA+ ATPase" evidence="5">
    <location>
        <begin position="332"/>
        <end position="450"/>
    </location>
</feature>
<feature type="binding site" evidence="3">
    <location>
        <begin position="343"/>
        <end position="347"/>
    </location>
    <ligand>
        <name>ATP</name>
        <dbReference type="ChEBI" id="CHEBI:30616"/>
    </ligand>
</feature>
<dbReference type="CDD" id="cd18809">
    <property type="entry name" value="SF1_C_RecD"/>
    <property type="match status" value="1"/>
</dbReference>
<dbReference type="Pfam" id="PF23139">
    <property type="entry name" value="OB_YrrC"/>
    <property type="match status" value="1"/>
</dbReference>
<reference evidence="6 7" key="1">
    <citation type="submission" date="2019-12" db="EMBL/GenBank/DDBJ databases">
        <title>Genome sequenceing of Clostridium bovifaecis.</title>
        <authorList>
            <person name="Yao Y."/>
        </authorList>
    </citation>
    <scope>NUCLEOTIDE SEQUENCE [LARGE SCALE GENOMIC DNA]</scope>
    <source>
        <strain evidence="6 7">BXX</strain>
    </source>
</reference>
<dbReference type="EC" id="5.6.2.3" evidence="3"/>
<dbReference type="PANTHER" id="PTHR43788:SF6">
    <property type="entry name" value="DNA HELICASE B"/>
    <property type="match status" value="1"/>
</dbReference>
<dbReference type="HAMAP" id="MF_01488">
    <property type="entry name" value="RecD2"/>
    <property type="match status" value="1"/>
</dbReference>
<comment type="catalytic activity">
    <reaction evidence="3">
        <text>ATP + H2O = ADP + phosphate + H(+)</text>
        <dbReference type="Rhea" id="RHEA:13065"/>
        <dbReference type="ChEBI" id="CHEBI:15377"/>
        <dbReference type="ChEBI" id="CHEBI:15378"/>
        <dbReference type="ChEBI" id="CHEBI:30616"/>
        <dbReference type="ChEBI" id="CHEBI:43474"/>
        <dbReference type="ChEBI" id="CHEBI:456216"/>
        <dbReference type="EC" id="5.6.2.3"/>
    </reaction>
</comment>
<evidence type="ECO:0000256" key="1">
    <source>
        <dbReference type="ARBA" id="ARBA00022741"/>
    </source>
</evidence>
<dbReference type="SUPFAM" id="SSF52540">
    <property type="entry name" value="P-loop containing nucleoside triphosphate hydrolases"/>
    <property type="match status" value="1"/>
</dbReference>
<dbReference type="InterPro" id="IPR055446">
    <property type="entry name" value="RecD2_N_OB"/>
</dbReference>
<evidence type="ECO:0000256" key="2">
    <source>
        <dbReference type="ARBA" id="ARBA00022840"/>
    </source>
</evidence>
<dbReference type="InterPro" id="IPR027417">
    <property type="entry name" value="P-loop_NTPase"/>
</dbReference>
<dbReference type="InterPro" id="IPR006345">
    <property type="entry name" value="RecD2"/>
</dbReference>
<evidence type="ECO:0000313" key="7">
    <source>
        <dbReference type="Proteomes" id="UP000422764"/>
    </source>
</evidence>
<evidence type="ECO:0000256" key="3">
    <source>
        <dbReference type="HAMAP-Rule" id="MF_01488"/>
    </source>
</evidence>
<dbReference type="GO" id="GO:0043139">
    <property type="term" value="F:5'-3' DNA helicase activity"/>
    <property type="evidence" value="ECO:0007669"/>
    <property type="project" value="UniProtKB-UniRule"/>
</dbReference>
<dbReference type="InterPro" id="IPR003593">
    <property type="entry name" value="AAA+_ATPase"/>
</dbReference>
<dbReference type="PANTHER" id="PTHR43788">
    <property type="entry name" value="DNA2/NAM7 HELICASE FAMILY MEMBER"/>
    <property type="match status" value="1"/>
</dbReference>
<dbReference type="EMBL" id="CP046522">
    <property type="protein sequence ID" value="QGU94153.1"/>
    <property type="molecule type" value="Genomic_DNA"/>
</dbReference>
<keyword evidence="2 3" id="KW-0067">ATP-binding</keyword>
<comment type="similarity">
    <text evidence="3">Belongs to the RecD family. RecD2 subfamily.</text>
</comment>
<dbReference type="SMART" id="SM00382">
    <property type="entry name" value="AAA"/>
    <property type="match status" value="1"/>
</dbReference>
<dbReference type="Pfam" id="PF14490">
    <property type="entry name" value="HHH_RecD2"/>
    <property type="match status" value="1"/>
</dbReference>
<proteinExistence type="inferred from homology"/>
<feature type="domain" description="Helix-hairpin-helix DNA-binding motif class 1" evidence="4">
    <location>
        <begin position="180"/>
        <end position="199"/>
    </location>
</feature>
<dbReference type="Pfam" id="PF18335">
    <property type="entry name" value="SH3_13"/>
    <property type="match status" value="1"/>
</dbReference>
<dbReference type="GO" id="GO:0006310">
    <property type="term" value="P:DNA recombination"/>
    <property type="evidence" value="ECO:0007669"/>
    <property type="project" value="InterPro"/>
</dbReference>
<dbReference type="NCBIfam" id="TIGR01448">
    <property type="entry name" value="recD_rel"/>
    <property type="match status" value="1"/>
</dbReference>